<name>A0ABS5C3P4_9BACT</name>
<gene>
    <name evidence="3" type="ORF">J8F10_35750</name>
</gene>
<dbReference type="RefSeq" id="WP_210662815.1">
    <property type="nucleotide sequence ID" value="NZ_JAGKQQ010000002.1"/>
</dbReference>
<accession>A0ABS5C3P4</accession>
<keyword evidence="4" id="KW-1185">Reference proteome</keyword>
<organism evidence="3 4">
    <name type="scientific">Gemmata palustris</name>
    <dbReference type="NCBI Taxonomy" id="2822762"/>
    <lineage>
        <taxon>Bacteria</taxon>
        <taxon>Pseudomonadati</taxon>
        <taxon>Planctomycetota</taxon>
        <taxon>Planctomycetia</taxon>
        <taxon>Gemmatales</taxon>
        <taxon>Gemmataceae</taxon>
        <taxon>Gemmata</taxon>
    </lineage>
</organism>
<evidence type="ECO:0000313" key="4">
    <source>
        <dbReference type="Proteomes" id="UP000676565"/>
    </source>
</evidence>
<evidence type="ECO:0000259" key="2">
    <source>
        <dbReference type="Pfam" id="PF06439"/>
    </source>
</evidence>
<dbReference type="Proteomes" id="UP000676565">
    <property type="component" value="Unassembled WGS sequence"/>
</dbReference>
<dbReference type="EMBL" id="JAGKQQ010000002">
    <property type="protein sequence ID" value="MBP3960609.1"/>
    <property type="molecule type" value="Genomic_DNA"/>
</dbReference>
<reference evidence="3 4" key="1">
    <citation type="submission" date="2021-04" db="EMBL/GenBank/DDBJ databases">
        <authorList>
            <person name="Ivanova A."/>
        </authorList>
    </citation>
    <scope>NUCLEOTIDE SEQUENCE [LARGE SCALE GENOMIC DNA]</scope>
    <source>
        <strain evidence="3 4">G18</strain>
    </source>
</reference>
<keyword evidence="1" id="KW-0732">Signal</keyword>
<dbReference type="Pfam" id="PF06439">
    <property type="entry name" value="3keto-disac_hyd"/>
    <property type="match status" value="1"/>
</dbReference>
<sequence>MVRSFVTALAVVLALLPGSRAADPKPIEPFNGKDLKGWKLKDEKSNKWEALALGAVDLDPKNPSQLAHTGVSNTVTKDTVLVNMKGGCDIYTEAKFGDLTLELEFMVPKGSNSGIYLMGEYEVQVLDSYGKPDDKLTQGDLGALYSAAAPKKNVSKKPGEWQKFVIEFQAPKFEGDKKTANAKFVKVTLNGTVLHENVEMKQQTPGGLTGKEHATGPLMFQGDHGPVAFRNIKITPKK</sequence>
<feature type="chain" id="PRO_5047015812" evidence="1">
    <location>
        <begin position="22"/>
        <end position="238"/>
    </location>
</feature>
<dbReference type="Gene3D" id="2.60.120.560">
    <property type="entry name" value="Exo-inulinase, domain 1"/>
    <property type="match status" value="1"/>
</dbReference>
<feature type="signal peptide" evidence="1">
    <location>
        <begin position="1"/>
        <end position="21"/>
    </location>
</feature>
<feature type="domain" description="3-keto-alpha-glucoside-1,2-lyase/3-keto-2-hydroxy-glucal hydratase" evidence="2">
    <location>
        <begin position="27"/>
        <end position="235"/>
    </location>
</feature>
<comment type="caution">
    <text evidence="3">The sequence shown here is derived from an EMBL/GenBank/DDBJ whole genome shotgun (WGS) entry which is preliminary data.</text>
</comment>
<evidence type="ECO:0000313" key="3">
    <source>
        <dbReference type="EMBL" id="MBP3960609.1"/>
    </source>
</evidence>
<proteinExistence type="predicted"/>
<evidence type="ECO:0000256" key="1">
    <source>
        <dbReference type="SAM" id="SignalP"/>
    </source>
</evidence>
<protein>
    <submittedName>
        <fullName evidence="3">DUF1080 domain-containing protein</fullName>
    </submittedName>
</protein>
<dbReference type="InterPro" id="IPR010496">
    <property type="entry name" value="AL/BT2_dom"/>
</dbReference>